<sequence>MNTHDLFKALAFTAMGTALATSPAHASFLPLQNAVITATYNGEAAGMLGLDHDFASEPGSNTTGLDPTGTGVEFLTADFLFGIDFSADGALTVIANSAIPTGAYSMRFDFGNSLASPISAFTFAGTEGASGVPGLSIVDSHTLALELGDIEWDEFGAITARIETAAAVPEPSTAALLFAGMAGLALARRPHRRHLHRH</sequence>
<evidence type="ECO:0000259" key="2">
    <source>
        <dbReference type="Pfam" id="PF07589"/>
    </source>
</evidence>
<organism evidence="3 4">
    <name type="scientific">Pseudoduganella umbonata</name>
    <dbReference type="NCBI Taxonomy" id="864828"/>
    <lineage>
        <taxon>Bacteria</taxon>
        <taxon>Pseudomonadati</taxon>
        <taxon>Pseudomonadota</taxon>
        <taxon>Betaproteobacteria</taxon>
        <taxon>Burkholderiales</taxon>
        <taxon>Oxalobacteraceae</taxon>
        <taxon>Telluria group</taxon>
        <taxon>Pseudoduganella</taxon>
    </lineage>
</organism>
<keyword evidence="1" id="KW-0732">Signal</keyword>
<protein>
    <recommendedName>
        <fullName evidence="2">Ice-binding protein C-terminal domain-containing protein</fullName>
    </recommendedName>
</protein>
<gene>
    <name evidence="3" type="ORF">FHS02_005845</name>
</gene>
<dbReference type="Proteomes" id="UP000584325">
    <property type="component" value="Unassembled WGS sequence"/>
</dbReference>
<comment type="caution">
    <text evidence="3">The sequence shown here is derived from an EMBL/GenBank/DDBJ whole genome shotgun (WGS) entry which is preliminary data.</text>
</comment>
<feature type="domain" description="Ice-binding protein C-terminal" evidence="2">
    <location>
        <begin position="167"/>
        <end position="189"/>
    </location>
</feature>
<feature type="signal peptide" evidence="1">
    <location>
        <begin position="1"/>
        <end position="26"/>
    </location>
</feature>
<evidence type="ECO:0000313" key="4">
    <source>
        <dbReference type="Proteomes" id="UP000584325"/>
    </source>
</evidence>
<evidence type="ECO:0000256" key="1">
    <source>
        <dbReference type="SAM" id="SignalP"/>
    </source>
</evidence>
<reference evidence="3 4" key="1">
    <citation type="submission" date="2020-08" db="EMBL/GenBank/DDBJ databases">
        <title>Genomic Encyclopedia of Type Strains, Phase III (KMG-III): the genomes of soil and plant-associated and newly described type strains.</title>
        <authorList>
            <person name="Whitman W."/>
        </authorList>
    </citation>
    <scope>NUCLEOTIDE SEQUENCE [LARGE SCALE GENOMIC DNA]</scope>
    <source>
        <strain evidence="3 4">CECT 7753</strain>
    </source>
</reference>
<evidence type="ECO:0000313" key="3">
    <source>
        <dbReference type="EMBL" id="MBB3224975.1"/>
    </source>
</evidence>
<dbReference type="Pfam" id="PF07589">
    <property type="entry name" value="PEP-CTERM"/>
    <property type="match status" value="1"/>
</dbReference>
<dbReference type="AlphaFoldDB" id="A0A7W5EIT2"/>
<dbReference type="RefSeq" id="WP_229422464.1">
    <property type="nucleotide sequence ID" value="NZ_CP040017.1"/>
</dbReference>
<accession>A0A7W5EIT2</accession>
<feature type="chain" id="PRO_5031257072" description="Ice-binding protein C-terminal domain-containing protein" evidence="1">
    <location>
        <begin position="27"/>
        <end position="198"/>
    </location>
</feature>
<dbReference type="NCBIfam" id="TIGR02595">
    <property type="entry name" value="PEP_CTERM"/>
    <property type="match status" value="1"/>
</dbReference>
<dbReference type="EMBL" id="JACHXS010000015">
    <property type="protein sequence ID" value="MBB3224975.1"/>
    <property type="molecule type" value="Genomic_DNA"/>
</dbReference>
<name>A0A7W5EIT2_9BURK</name>
<dbReference type="InterPro" id="IPR013424">
    <property type="entry name" value="Ice-binding_C"/>
</dbReference>
<proteinExistence type="predicted"/>